<dbReference type="GeneID" id="7833807"/>
<dbReference type="InterPro" id="IPR029214">
    <property type="entry name" value="CFAP144"/>
</dbReference>
<reference evidence="9" key="2">
    <citation type="journal article" date="2024" name="Elife">
        <title>Effect of alpha-tubulin acetylation on the doublet microtubule structure.</title>
        <authorList>
            <person name="Yang S.K."/>
            <person name="Kubo S."/>
            <person name="Black C.S."/>
            <person name="Peri K."/>
            <person name="Dai D."/>
            <person name="Legal T."/>
            <person name="Valente-Paterno M."/>
            <person name="Gaertig J."/>
            <person name="Bui K.H."/>
        </authorList>
    </citation>
    <scope>STRUCTURE BY ELECTRON MICROSCOPY (4.10 ANGSTROMS)</scope>
</reference>
<dbReference type="KEGG" id="tet:TTHERM_00220800"/>
<keyword evidence="5" id="KW-0966">Cell projection</keyword>
<dbReference type="PANTHER" id="PTHR33865:SF3">
    <property type="entry name" value="PROTEIN FAM183B"/>
    <property type="match status" value="1"/>
</dbReference>
<dbReference type="GO" id="GO:0097546">
    <property type="term" value="C:ciliary base"/>
    <property type="evidence" value="ECO:0007669"/>
    <property type="project" value="TreeGrafter"/>
</dbReference>
<protein>
    <submittedName>
        <fullName evidence="7">Uncharacterized protein</fullName>
    </submittedName>
</protein>
<dbReference type="Pfam" id="PF14886">
    <property type="entry name" value="FAM183"/>
    <property type="match status" value="1"/>
</dbReference>
<keyword evidence="4" id="KW-0206">Cytoskeleton</keyword>
<evidence type="ECO:0000256" key="4">
    <source>
        <dbReference type="ARBA" id="ARBA00023212"/>
    </source>
</evidence>
<dbReference type="PANTHER" id="PTHR33865">
    <property type="entry name" value="PROTEIN FAM183B"/>
    <property type="match status" value="1"/>
</dbReference>
<dbReference type="GO" id="GO:0005856">
    <property type="term" value="C:cytoskeleton"/>
    <property type="evidence" value="ECO:0007669"/>
    <property type="project" value="UniProtKB-SubCell"/>
</dbReference>
<sequence>MADKSSQVKTRDKSPVAEMITWSEVIKKEKSKQKIYEHFTINPRKLFLYSDKPCENALVEQKMQHSQTKNPFLDISKTSALLDSLKSPELSQDILSKLTTINQTPGQKYKFPQTANQDIGWFNQHSRSLSPQRSSNQFNYPKKTCNETNYANEYYNMLRVSPFSNKFK</sequence>
<gene>
    <name evidence="7" type="ORF">TTHERM_00220800</name>
</gene>
<dbReference type="AlphaFoldDB" id="I7MFP6"/>
<dbReference type="OrthoDB" id="283491at2759"/>
<dbReference type="RefSeq" id="XP_001020652.3">
    <property type="nucleotide sequence ID" value="XM_001020652.3"/>
</dbReference>
<name>I7MFP6_TETTS</name>
<evidence type="ECO:0000313" key="8">
    <source>
        <dbReference type="Proteomes" id="UP000009168"/>
    </source>
</evidence>
<proteinExistence type="evidence at protein level"/>
<dbReference type="InParanoid" id="I7MFP6"/>
<evidence type="ECO:0000256" key="5">
    <source>
        <dbReference type="ARBA" id="ARBA00023273"/>
    </source>
</evidence>
<dbReference type="EMBL" id="GG662621">
    <property type="protein sequence ID" value="EAS00407.3"/>
    <property type="molecule type" value="Genomic_DNA"/>
</dbReference>
<evidence type="ECO:0000256" key="2">
    <source>
        <dbReference type="ARBA" id="ARBA00004245"/>
    </source>
</evidence>
<organism evidence="7 8">
    <name type="scientific">Tetrahymena thermophila (strain SB210)</name>
    <dbReference type="NCBI Taxonomy" id="312017"/>
    <lineage>
        <taxon>Eukaryota</taxon>
        <taxon>Sar</taxon>
        <taxon>Alveolata</taxon>
        <taxon>Ciliophora</taxon>
        <taxon>Intramacronucleata</taxon>
        <taxon>Oligohymenophorea</taxon>
        <taxon>Hymenostomatida</taxon>
        <taxon>Tetrahymenina</taxon>
        <taxon>Tetrahymenidae</taxon>
        <taxon>Tetrahymena</taxon>
    </lineage>
</organism>
<evidence type="ECO:0000256" key="1">
    <source>
        <dbReference type="ARBA" id="ARBA00004138"/>
    </source>
</evidence>
<reference evidence="8" key="1">
    <citation type="journal article" date="2006" name="PLoS Biol.">
        <title>Macronuclear genome sequence of the ciliate Tetrahymena thermophila, a model eukaryote.</title>
        <authorList>
            <person name="Eisen J.A."/>
            <person name="Coyne R.S."/>
            <person name="Wu M."/>
            <person name="Wu D."/>
            <person name="Thiagarajan M."/>
            <person name="Wortman J.R."/>
            <person name="Badger J.H."/>
            <person name="Ren Q."/>
            <person name="Amedeo P."/>
            <person name="Jones K.M."/>
            <person name="Tallon L.J."/>
            <person name="Delcher A.L."/>
            <person name="Salzberg S.L."/>
            <person name="Silva J.C."/>
            <person name="Haas B.J."/>
            <person name="Majoros W.H."/>
            <person name="Farzad M."/>
            <person name="Carlton J.M."/>
            <person name="Smith R.K. Jr."/>
            <person name="Garg J."/>
            <person name="Pearlman R.E."/>
            <person name="Karrer K.M."/>
            <person name="Sun L."/>
            <person name="Manning G."/>
            <person name="Elde N.C."/>
            <person name="Turkewitz A.P."/>
            <person name="Asai D.J."/>
            <person name="Wilkes D.E."/>
            <person name="Wang Y."/>
            <person name="Cai H."/>
            <person name="Collins K."/>
            <person name="Stewart B.A."/>
            <person name="Lee S.R."/>
            <person name="Wilamowska K."/>
            <person name="Weinberg Z."/>
            <person name="Ruzzo W.L."/>
            <person name="Wloga D."/>
            <person name="Gaertig J."/>
            <person name="Frankel J."/>
            <person name="Tsao C.-C."/>
            <person name="Gorovsky M.A."/>
            <person name="Keeling P.J."/>
            <person name="Waller R.F."/>
            <person name="Patron N.J."/>
            <person name="Cherry J.M."/>
            <person name="Stover N.A."/>
            <person name="Krieger C.J."/>
            <person name="del Toro C."/>
            <person name="Ryder H.F."/>
            <person name="Williamson S.C."/>
            <person name="Barbeau R.A."/>
            <person name="Hamilton E.P."/>
            <person name="Orias E."/>
        </authorList>
    </citation>
    <scope>NUCLEOTIDE SEQUENCE [LARGE SCALE GENOMIC DNA]</scope>
    <source>
        <strain evidence="8">SB210</strain>
    </source>
</reference>
<comment type="subcellular location">
    <subcellularLocation>
        <location evidence="1">Cell projection</location>
        <location evidence="1">Cilium</location>
    </subcellularLocation>
    <subcellularLocation>
        <location evidence="2">Cytoplasm</location>
        <location evidence="2">Cytoskeleton</location>
    </subcellularLocation>
</comment>
<evidence type="ECO:0000313" key="7">
    <source>
        <dbReference type="EMBL" id="EAS00407.3"/>
    </source>
</evidence>
<evidence type="ECO:0000256" key="3">
    <source>
        <dbReference type="ARBA" id="ARBA00022490"/>
    </source>
</evidence>
<accession>I7MFP6</accession>
<evidence type="ECO:0000256" key="6">
    <source>
        <dbReference type="ARBA" id="ARBA00034777"/>
    </source>
</evidence>
<dbReference type="Proteomes" id="UP000009168">
    <property type="component" value="Unassembled WGS sequence"/>
</dbReference>
<keyword evidence="9" id="KW-0002">3D-structure</keyword>
<comment type="similarity">
    <text evidence="6">Belongs to the CFAP144 family.</text>
</comment>
<dbReference type="EMDB" id="EMD-40436"/>
<keyword evidence="3" id="KW-0963">Cytoplasm</keyword>
<keyword evidence="8" id="KW-1185">Reference proteome</keyword>
<dbReference type="eggNOG" id="ENOG502SC2E">
    <property type="taxonomic scope" value="Eukaryota"/>
</dbReference>
<evidence type="ECO:0007829" key="9">
    <source>
        <dbReference type="PDB" id="8SF7"/>
    </source>
</evidence>
<dbReference type="PDB" id="8SF7">
    <property type="method" value="EM"/>
    <property type="resolution" value="4.10 A"/>
    <property type="chains" value="5I/5J/5K=1-168"/>
</dbReference>